<name>A0A916VH34_9LACO</name>
<evidence type="ECO:0000313" key="1">
    <source>
        <dbReference type="EMBL" id="GFZ26611.1"/>
    </source>
</evidence>
<comment type="caution">
    <text evidence="1">The sequence shown here is derived from an EMBL/GenBank/DDBJ whole genome shotgun (WGS) entry which is preliminary data.</text>
</comment>
<protein>
    <recommendedName>
        <fullName evidence="3">Accessory Sec system protein Asp3</fullName>
    </recommendedName>
</protein>
<organism evidence="1 2">
    <name type="scientific">Lactobacillus corticis</name>
    <dbReference type="NCBI Taxonomy" id="2201249"/>
    <lineage>
        <taxon>Bacteria</taxon>
        <taxon>Bacillati</taxon>
        <taxon>Bacillota</taxon>
        <taxon>Bacilli</taxon>
        <taxon>Lactobacillales</taxon>
        <taxon>Lactobacillaceae</taxon>
        <taxon>Lactobacillus</taxon>
    </lineage>
</organism>
<dbReference type="InterPro" id="IPR022259">
    <property type="entry name" value="Acessory_Sec_prot_Asp3"/>
</dbReference>
<dbReference type="EMBL" id="BMAY01000003">
    <property type="protein sequence ID" value="GFZ26611.1"/>
    <property type="molecule type" value="Genomic_DNA"/>
</dbReference>
<gene>
    <name evidence="1" type="ORF">LCB40_04910</name>
</gene>
<accession>A0A916VH34</accession>
<dbReference type="NCBIfam" id="TIGR03711">
    <property type="entry name" value="acc_sec_asp3"/>
    <property type="match status" value="1"/>
</dbReference>
<reference evidence="1" key="1">
    <citation type="submission" date="2020-08" db="EMBL/GenBank/DDBJ databases">
        <title>Taxonomic study for Lactobacillus species isolated from hardwood bark.</title>
        <authorList>
            <person name="Tohno M."/>
            <person name="Tanizawa Y."/>
        </authorList>
    </citation>
    <scope>NUCLEOTIDE SEQUENCE</scope>
    <source>
        <strain evidence="1">B40</strain>
    </source>
</reference>
<dbReference type="Proteomes" id="UP000677218">
    <property type="component" value="Unassembled WGS sequence"/>
</dbReference>
<evidence type="ECO:0008006" key="3">
    <source>
        <dbReference type="Google" id="ProtNLM"/>
    </source>
</evidence>
<keyword evidence="2" id="KW-1185">Reference proteome</keyword>
<dbReference type="AlphaFoldDB" id="A0A916VH34"/>
<dbReference type="Pfam" id="PF15432">
    <property type="entry name" value="Sec-ASP3"/>
    <property type="match status" value="1"/>
</dbReference>
<dbReference type="GO" id="GO:0015031">
    <property type="term" value="P:protein transport"/>
    <property type="evidence" value="ECO:0007669"/>
    <property type="project" value="InterPro"/>
</dbReference>
<evidence type="ECO:0000313" key="2">
    <source>
        <dbReference type="Proteomes" id="UP000677218"/>
    </source>
</evidence>
<proteinExistence type="predicted"/>
<sequence length="168" mass="19179">MKGYLYYGSSVSPLAHTYVNGSQITRWAKDDLEFHNPWMPAGVVVARWDLSYDYSNGRLVPDLPLLTPGKKYQIKLIAEMDQPAGLLVRLLFFNFDGHIVARKVMRQKQGEFVFPEEADFYAVELVNAGVTSFRFHRIDIAAANAPEAPRTYQEEQALRLEVVKQNLN</sequence>